<dbReference type="EMBL" id="BATC01000079">
    <property type="protein sequence ID" value="GAD60492.1"/>
    <property type="molecule type" value="Genomic_DNA"/>
</dbReference>
<accession>A0A8E0NDQ3</accession>
<name>A0A8E0NDQ3_9CAUL</name>
<dbReference type="SUPFAM" id="SSF53756">
    <property type="entry name" value="UDP-Glycosyltransferase/glycogen phosphorylase"/>
    <property type="match status" value="1"/>
</dbReference>
<evidence type="ECO:0000313" key="3">
    <source>
        <dbReference type="EMBL" id="GAD60492.1"/>
    </source>
</evidence>
<dbReference type="InterPro" id="IPR051199">
    <property type="entry name" value="LPS_LOS_Heptosyltrfase"/>
</dbReference>
<dbReference type="GO" id="GO:0009244">
    <property type="term" value="P:lipopolysaccharide core region biosynthetic process"/>
    <property type="evidence" value="ECO:0007669"/>
    <property type="project" value="TreeGrafter"/>
</dbReference>
<dbReference type="Gene3D" id="3.40.50.2000">
    <property type="entry name" value="Glycogen Phosphorylase B"/>
    <property type="match status" value="2"/>
</dbReference>
<keyword evidence="2 3" id="KW-0808">Transferase</keyword>
<protein>
    <submittedName>
        <fullName evidence="3">ADP-heptose--lipooligosaccharide heptosyltransferase II</fullName>
    </submittedName>
</protein>
<reference evidence="4" key="1">
    <citation type="journal article" date="2013" name="Genome Announc.">
        <title>Draft Genome Sequence of the Dimorphic Prosthecate Bacterium Brevundimonas abyssalis TAR-001T.</title>
        <authorList>
            <person name="Tsubouchi T."/>
            <person name="Nishi S."/>
            <person name="Usui K."/>
            <person name="Shimane Y."/>
            <person name="Takaki Y."/>
            <person name="Maruyama T."/>
            <person name="Hatada Y."/>
        </authorList>
    </citation>
    <scope>NUCLEOTIDE SEQUENCE [LARGE SCALE GENOMIC DNA]</scope>
    <source>
        <strain evidence="4">TAR-001</strain>
    </source>
</reference>
<evidence type="ECO:0000256" key="2">
    <source>
        <dbReference type="ARBA" id="ARBA00022679"/>
    </source>
</evidence>
<dbReference type="GO" id="GO:0005829">
    <property type="term" value="C:cytosol"/>
    <property type="evidence" value="ECO:0007669"/>
    <property type="project" value="TreeGrafter"/>
</dbReference>
<dbReference type="GO" id="GO:0008713">
    <property type="term" value="F:ADP-heptose-lipopolysaccharide heptosyltransferase activity"/>
    <property type="evidence" value="ECO:0007669"/>
    <property type="project" value="TreeGrafter"/>
</dbReference>
<keyword evidence="4" id="KW-1185">Reference proteome</keyword>
<dbReference type="Proteomes" id="UP000016569">
    <property type="component" value="Unassembled WGS sequence"/>
</dbReference>
<dbReference type="Pfam" id="PF01075">
    <property type="entry name" value="Glyco_transf_9"/>
    <property type="match status" value="1"/>
</dbReference>
<proteinExistence type="predicted"/>
<gene>
    <name evidence="3" type="ORF">MBEBAB_2742</name>
</gene>
<dbReference type="CDD" id="cd03789">
    <property type="entry name" value="GT9_LPS_heptosyltransferase"/>
    <property type="match status" value="1"/>
</dbReference>
<sequence>MITAMNKPFPILYIAEADAEAAILSSGVLAYLTDSVPNAVITVVGSRASAPLFADLPGLERLIVLEREGRLDWIGLWNQLRGTEWGLIVDQRGSQISGRLRRQKRAVRIAPEPTEDPVHAVVEAARVLQLDETPAPRLFFGEETRAAADALIGPVNGPVLAVGPGVDWIGKRWPAERFAKVAAALLGDGGPLAGGRLLIVGDQADRDAAHTIRFAVHRHRVIEAQGKLTPLQTAAALSRADLYLGADSLWTQLAVAAGVPSVAVFGPSDETRVGPWQGRSVRGPRTLEDFRVIDPGLNQHIQHMMDLPVEPVLQKARDLLAQPRAGTPETETADEHL</sequence>
<organism evidence="3 4">
    <name type="scientific">Brevundimonas abyssalis TAR-001</name>
    <dbReference type="NCBI Taxonomy" id="1391729"/>
    <lineage>
        <taxon>Bacteria</taxon>
        <taxon>Pseudomonadati</taxon>
        <taxon>Pseudomonadota</taxon>
        <taxon>Alphaproteobacteria</taxon>
        <taxon>Caulobacterales</taxon>
        <taxon>Caulobacteraceae</taxon>
        <taxon>Brevundimonas</taxon>
    </lineage>
</organism>
<evidence type="ECO:0000256" key="1">
    <source>
        <dbReference type="ARBA" id="ARBA00022676"/>
    </source>
</evidence>
<dbReference type="InterPro" id="IPR002201">
    <property type="entry name" value="Glyco_trans_9"/>
</dbReference>
<dbReference type="AlphaFoldDB" id="A0A8E0NDQ3"/>
<comment type="caution">
    <text evidence="3">The sequence shown here is derived from an EMBL/GenBank/DDBJ whole genome shotgun (WGS) entry which is preliminary data.</text>
</comment>
<keyword evidence="1" id="KW-0328">Glycosyltransferase</keyword>
<dbReference type="PANTHER" id="PTHR30160">
    <property type="entry name" value="TETRAACYLDISACCHARIDE 4'-KINASE-RELATED"/>
    <property type="match status" value="1"/>
</dbReference>
<evidence type="ECO:0000313" key="4">
    <source>
        <dbReference type="Proteomes" id="UP000016569"/>
    </source>
</evidence>